<evidence type="ECO:0000313" key="1">
    <source>
        <dbReference type="EMBL" id="KAK5969472.1"/>
    </source>
</evidence>
<evidence type="ECO:0000313" key="2">
    <source>
        <dbReference type="Proteomes" id="UP001331761"/>
    </source>
</evidence>
<reference evidence="1 2" key="1">
    <citation type="submission" date="2019-10" db="EMBL/GenBank/DDBJ databases">
        <title>Assembly and Annotation for the nematode Trichostrongylus colubriformis.</title>
        <authorList>
            <person name="Martin J."/>
        </authorList>
    </citation>
    <scope>NUCLEOTIDE SEQUENCE [LARGE SCALE GENOMIC DNA]</scope>
    <source>
        <strain evidence="1">G859</strain>
        <tissue evidence="1">Whole worm</tissue>
    </source>
</reference>
<keyword evidence="2" id="KW-1185">Reference proteome</keyword>
<dbReference type="AlphaFoldDB" id="A0AAN8EZY8"/>
<organism evidence="1 2">
    <name type="scientific">Trichostrongylus colubriformis</name>
    <name type="common">Black scour worm</name>
    <dbReference type="NCBI Taxonomy" id="6319"/>
    <lineage>
        <taxon>Eukaryota</taxon>
        <taxon>Metazoa</taxon>
        <taxon>Ecdysozoa</taxon>
        <taxon>Nematoda</taxon>
        <taxon>Chromadorea</taxon>
        <taxon>Rhabditida</taxon>
        <taxon>Rhabditina</taxon>
        <taxon>Rhabditomorpha</taxon>
        <taxon>Strongyloidea</taxon>
        <taxon>Trichostrongylidae</taxon>
        <taxon>Trichostrongylus</taxon>
    </lineage>
</organism>
<name>A0AAN8EZY8_TRICO</name>
<gene>
    <name evidence="1" type="ORF">GCK32_006431</name>
</gene>
<protein>
    <submittedName>
        <fullName evidence="1">Uncharacterized protein</fullName>
    </submittedName>
</protein>
<dbReference type="Proteomes" id="UP001331761">
    <property type="component" value="Unassembled WGS sequence"/>
</dbReference>
<comment type="caution">
    <text evidence="1">The sequence shown here is derived from an EMBL/GenBank/DDBJ whole genome shotgun (WGS) entry which is preliminary data.</text>
</comment>
<accession>A0AAN8EZY8</accession>
<proteinExistence type="predicted"/>
<dbReference type="EMBL" id="WIXE01020125">
    <property type="protein sequence ID" value="KAK5969472.1"/>
    <property type="molecule type" value="Genomic_DNA"/>
</dbReference>
<sequence length="229" mass="26112">MLIEREPSTTTCSRMLPIQDENLVEMEETLDTFSSERKRRNDPRRSRVKVVERIPPVKRKEDRERNQGWTDVLQVKNEIATLQVARKGHLSDSERGVFDWSTICRSLDEAFGDEATETAFDSPVRCVVVMPEEFSTSRPLPQEVYLYDLASIDVTAKSPESLQLRLTSNMAVLSSFITSEGLWYDTGIKPKEGNHVYDTISIDRWADLSDGHYGIAHRNAGTDRTISTQ</sequence>